<protein>
    <recommendedName>
        <fullName evidence="6">Cyclic nucleotide-binding domain-containing protein</fullName>
    </recommendedName>
</protein>
<dbReference type="EMBL" id="RHHQ01000007">
    <property type="protein sequence ID" value="RNB90469.1"/>
    <property type="molecule type" value="Genomic_DNA"/>
</dbReference>
<reference evidence="7 8" key="1">
    <citation type="submission" date="2018-10" db="EMBL/GenBank/DDBJ databases">
        <title>Phylogenomics of Brevibacillus.</title>
        <authorList>
            <person name="Dunlap C."/>
        </authorList>
    </citation>
    <scope>NUCLEOTIDE SEQUENCE [LARGE SCALE GENOMIC DNA]</scope>
    <source>
        <strain evidence="7 8">JCM 15716</strain>
    </source>
</reference>
<name>A0A3M8DSL1_9BACL</name>
<keyword evidence="3" id="KW-1133">Transmembrane helix</keyword>
<comment type="subcellular location">
    <subcellularLocation>
        <location evidence="1">Membrane</location>
        <topology evidence="1">Multi-pass membrane protein</topology>
    </subcellularLocation>
</comment>
<keyword evidence="5" id="KW-0010">Activator</keyword>
<keyword evidence="2" id="KW-0812">Transmembrane</keyword>
<dbReference type="Pfam" id="PF00027">
    <property type="entry name" value="cNMP_binding"/>
    <property type="match status" value="1"/>
</dbReference>
<dbReference type="GO" id="GO:0005886">
    <property type="term" value="C:plasma membrane"/>
    <property type="evidence" value="ECO:0007669"/>
    <property type="project" value="TreeGrafter"/>
</dbReference>
<dbReference type="CDD" id="cd00038">
    <property type="entry name" value="CAP_ED"/>
    <property type="match status" value="1"/>
</dbReference>
<gene>
    <name evidence="7" type="ORF">EDM56_08140</name>
</gene>
<evidence type="ECO:0000256" key="4">
    <source>
        <dbReference type="ARBA" id="ARBA00023136"/>
    </source>
</evidence>
<dbReference type="Gene3D" id="2.60.120.10">
    <property type="entry name" value="Jelly Rolls"/>
    <property type="match status" value="1"/>
</dbReference>
<evidence type="ECO:0000259" key="6">
    <source>
        <dbReference type="PROSITE" id="PS50042"/>
    </source>
</evidence>
<dbReference type="SMART" id="SM00100">
    <property type="entry name" value="cNMP"/>
    <property type="match status" value="1"/>
</dbReference>
<sequence length="869" mass="96014">MNQIEMLHGLSKVEQARLLGKLERISYQNGETVFEQGTAGDSMYLIQSGKIELFTQGLDGRRFSLVVLAPGEAFGEMALLTGEARTATAIAVGETVLMRIDAETFIELVNEKTSISAYFIRLLSKRLVQTNHNLQDAKEERARQFAAEFRVLDPTWHKVILRCAHVPYVSKRLILRELNIPTWEEGLRANPSVGNYLKPVEENVQLLEVLPGARSKLIELYGATSDTEGRHAWMETVAADFLQHGEIGHGAYVFAYAEKWEKLLGLLTQKRDQLEHADWNIIISALAQCPEELLFCDFSLLLAFLQECVKENPELGIVKLDAALGQRTGYFSDDEAIALYRIGAELCRQQHPAKSLEYLNAAMGLSQQTAAAAANDENRTFFLAKLSLDGMKRNGLVDAAGKLFAKNKLITSLSVLLAIVCIVFFSLSAPFGGLSHQGMAFIGIAIAAVIFWIINIIPDFIVALFMAMYWVMDGLVKPEVALSGYASPVWLYMLFILALGAAITKSGILYRLSLYALKAFPSHYRGQLWGITVSGLLLNPLIPSSSAKATLGVPIAQTISESMGFADRSKGAAGLGLAAMIFYGFMAPFVLTGSYTNVMAYGLVAGNSSLSWFQWFWYALPAFVVFTIGMLAVILIFFKPKAPAKPITKEVIDDQIRVLGALTREEKITIAVTLACIVLLMLQPLHGIDNAWVMLLGFAVFVITGVLDAKTLKSGIDWPFLLFIGIAFSFAEVATQLGVADVMAQATSQYMAPFMTSPYLFLIAVSLLSFLVTLIIRDDPAVILLVMSMLPLAQKMEIHPWVLVFIILLSTDPFFFAYQSPTYLTAYYSTEERSFTHKQGQFIAVCYAIMVLILIVACVPFWQMIGLIH</sequence>
<dbReference type="InterPro" id="IPR014710">
    <property type="entry name" value="RmlC-like_jellyroll"/>
</dbReference>
<evidence type="ECO:0000256" key="5">
    <source>
        <dbReference type="ARBA" id="ARBA00023159"/>
    </source>
</evidence>
<dbReference type="Proteomes" id="UP000271031">
    <property type="component" value="Unassembled WGS sequence"/>
</dbReference>
<dbReference type="InterPro" id="IPR001898">
    <property type="entry name" value="SLC13A/DASS"/>
</dbReference>
<dbReference type="SUPFAM" id="SSF51206">
    <property type="entry name" value="cAMP-binding domain-like"/>
    <property type="match status" value="1"/>
</dbReference>
<dbReference type="InterPro" id="IPR018490">
    <property type="entry name" value="cNMP-bd_dom_sf"/>
</dbReference>
<keyword evidence="4" id="KW-0472">Membrane</keyword>
<comment type="caution">
    <text evidence="7">The sequence shown here is derived from an EMBL/GenBank/DDBJ whole genome shotgun (WGS) entry which is preliminary data.</text>
</comment>
<dbReference type="InterPro" id="IPR000595">
    <property type="entry name" value="cNMP-bd_dom"/>
</dbReference>
<organism evidence="7 8">
    <name type="scientific">Brevibacillus fluminis</name>
    <dbReference type="NCBI Taxonomy" id="511487"/>
    <lineage>
        <taxon>Bacteria</taxon>
        <taxon>Bacillati</taxon>
        <taxon>Bacillota</taxon>
        <taxon>Bacilli</taxon>
        <taxon>Bacillales</taxon>
        <taxon>Paenibacillaceae</taxon>
        <taxon>Brevibacillus</taxon>
    </lineage>
</organism>
<evidence type="ECO:0000256" key="2">
    <source>
        <dbReference type="ARBA" id="ARBA00022692"/>
    </source>
</evidence>
<evidence type="ECO:0000313" key="8">
    <source>
        <dbReference type="Proteomes" id="UP000271031"/>
    </source>
</evidence>
<dbReference type="PROSITE" id="PS00889">
    <property type="entry name" value="CNMP_BINDING_2"/>
    <property type="match status" value="1"/>
</dbReference>
<evidence type="ECO:0000313" key="7">
    <source>
        <dbReference type="EMBL" id="RNB90469.1"/>
    </source>
</evidence>
<dbReference type="PROSITE" id="PS50042">
    <property type="entry name" value="CNMP_BINDING_3"/>
    <property type="match status" value="1"/>
</dbReference>
<dbReference type="GO" id="GO:0022857">
    <property type="term" value="F:transmembrane transporter activity"/>
    <property type="evidence" value="ECO:0007669"/>
    <property type="project" value="InterPro"/>
</dbReference>
<proteinExistence type="predicted"/>
<dbReference type="AlphaFoldDB" id="A0A3M8DSL1"/>
<evidence type="ECO:0000256" key="1">
    <source>
        <dbReference type="ARBA" id="ARBA00004141"/>
    </source>
</evidence>
<keyword evidence="8" id="KW-1185">Reference proteome</keyword>
<evidence type="ECO:0000256" key="3">
    <source>
        <dbReference type="ARBA" id="ARBA00022989"/>
    </source>
</evidence>
<dbReference type="RefSeq" id="WP_122917395.1">
    <property type="nucleotide sequence ID" value="NZ_RHHQ01000007.1"/>
</dbReference>
<accession>A0A3M8DSL1</accession>
<feature type="domain" description="Cyclic nucleotide-binding" evidence="6">
    <location>
        <begin position="6"/>
        <end position="109"/>
    </location>
</feature>
<dbReference type="PRINTS" id="PR00103">
    <property type="entry name" value="CAMPKINASE"/>
</dbReference>
<dbReference type="OrthoDB" id="9766267at2"/>
<dbReference type="Pfam" id="PF00939">
    <property type="entry name" value="Na_sulph_symp"/>
    <property type="match status" value="1"/>
</dbReference>
<dbReference type="PANTHER" id="PTHR10283">
    <property type="entry name" value="SOLUTE CARRIER FAMILY 13 MEMBER"/>
    <property type="match status" value="1"/>
</dbReference>
<dbReference type="InterPro" id="IPR018488">
    <property type="entry name" value="cNMP-bd_CS"/>
</dbReference>